<evidence type="ECO:0000256" key="2">
    <source>
        <dbReference type="PIRSR" id="PIRSR000097-1"/>
    </source>
</evidence>
<keyword evidence="1" id="KW-0560">Oxidoreductase</keyword>
<dbReference type="PRINTS" id="PR00069">
    <property type="entry name" value="ALDKETRDTASE"/>
</dbReference>
<dbReference type="Pfam" id="PF00248">
    <property type="entry name" value="Aldo_ket_red"/>
    <property type="match status" value="1"/>
</dbReference>
<dbReference type="PROSITE" id="PS00062">
    <property type="entry name" value="ALDOKETO_REDUCTASE_2"/>
    <property type="match status" value="1"/>
</dbReference>
<sequence length="300" mass="33165">MFTLSSMRFLFWLSLARAAYAANSQQPLKPTAISQPLIGFGTWNLDESPENTTEAVAIAIEAGYRQIDCAAAYGNEKAIGKGIAEGLKRANIKREDLWITSKLWNDHHAPSRVSLALSQTLSDLNIPYLDLYLMHWPVGRTPSNSTYHYDYRSTWAAMSSLPATGLVRHIGISNFSPAQLDDLLAHSPDDRPAVHQMELHPYLPQEAWIEYHQQQGIAVTAYSPLGNMNPKYGDAEVPLLLEHPVVRGIAEKGGCSAAQVVLLWGMSRGTSVIPKSKHEGYIRENIRSVGCLLDGGDLER</sequence>
<evidence type="ECO:0000256" key="3">
    <source>
        <dbReference type="PIRSR" id="PIRSR000097-2"/>
    </source>
</evidence>
<dbReference type="SUPFAM" id="SSF51430">
    <property type="entry name" value="NAD(P)-linked oxidoreductase"/>
    <property type="match status" value="1"/>
</dbReference>
<gene>
    <name evidence="7" type="ORF">EJ04DRAFT_453493</name>
</gene>
<dbReference type="CDD" id="cd19071">
    <property type="entry name" value="AKR_AKR1-5-like"/>
    <property type="match status" value="1"/>
</dbReference>
<dbReference type="InterPro" id="IPR023210">
    <property type="entry name" value="NADP_OxRdtase_dom"/>
</dbReference>
<feature type="site" description="Lowers pKa of active site Tyr" evidence="4">
    <location>
        <position position="102"/>
    </location>
</feature>
<dbReference type="GO" id="GO:0016491">
    <property type="term" value="F:oxidoreductase activity"/>
    <property type="evidence" value="ECO:0007669"/>
    <property type="project" value="UniProtKB-KW"/>
</dbReference>
<feature type="binding site" evidence="3">
    <location>
        <position position="135"/>
    </location>
    <ligand>
        <name>substrate</name>
    </ligand>
</feature>
<name>A0A9P4V603_9PLEO</name>
<feature type="non-terminal residue" evidence="7">
    <location>
        <position position="300"/>
    </location>
</feature>
<proteinExistence type="predicted"/>
<dbReference type="AlphaFoldDB" id="A0A9P4V603"/>
<reference evidence="7" key="1">
    <citation type="journal article" date="2020" name="Stud. Mycol.">
        <title>101 Dothideomycetes genomes: a test case for predicting lifestyles and emergence of pathogens.</title>
        <authorList>
            <person name="Haridas S."/>
            <person name="Albert R."/>
            <person name="Binder M."/>
            <person name="Bloem J."/>
            <person name="Labutti K."/>
            <person name="Salamov A."/>
            <person name="Andreopoulos B."/>
            <person name="Baker S."/>
            <person name="Barry K."/>
            <person name="Bills G."/>
            <person name="Bluhm B."/>
            <person name="Cannon C."/>
            <person name="Castanera R."/>
            <person name="Culley D."/>
            <person name="Daum C."/>
            <person name="Ezra D."/>
            <person name="Gonzalez J."/>
            <person name="Henrissat B."/>
            <person name="Kuo A."/>
            <person name="Liang C."/>
            <person name="Lipzen A."/>
            <person name="Lutzoni F."/>
            <person name="Magnuson J."/>
            <person name="Mondo S."/>
            <person name="Nolan M."/>
            <person name="Ohm R."/>
            <person name="Pangilinan J."/>
            <person name="Park H.-J."/>
            <person name="Ramirez L."/>
            <person name="Alfaro M."/>
            <person name="Sun H."/>
            <person name="Tritt A."/>
            <person name="Yoshinaga Y."/>
            <person name="Zwiers L.-H."/>
            <person name="Turgeon B."/>
            <person name="Goodwin S."/>
            <person name="Spatafora J."/>
            <person name="Crous P."/>
            <person name="Grigoriev I."/>
        </authorList>
    </citation>
    <scope>NUCLEOTIDE SEQUENCE</scope>
    <source>
        <strain evidence="7">CBS 125425</strain>
    </source>
</reference>
<evidence type="ECO:0000256" key="5">
    <source>
        <dbReference type="SAM" id="SignalP"/>
    </source>
</evidence>
<feature type="signal peptide" evidence="5">
    <location>
        <begin position="1"/>
        <end position="21"/>
    </location>
</feature>
<evidence type="ECO:0000313" key="7">
    <source>
        <dbReference type="EMBL" id="KAF2741222.1"/>
    </source>
</evidence>
<dbReference type="InterPro" id="IPR018170">
    <property type="entry name" value="Aldo/ket_reductase_CS"/>
</dbReference>
<feature type="domain" description="NADP-dependent oxidoreductase" evidence="6">
    <location>
        <begin position="38"/>
        <end position="293"/>
    </location>
</feature>
<dbReference type="EMBL" id="ML996097">
    <property type="protein sequence ID" value="KAF2741222.1"/>
    <property type="molecule type" value="Genomic_DNA"/>
</dbReference>
<comment type="caution">
    <text evidence="7">The sequence shown here is derived from an EMBL/GenBank/DDBJ whole genome shotgun (WGS) entry which is preliminary data.</text>
</comment>
<accession>A0A9P4V603</accession>
<evidence type="ECO:0000256" key="4">
    <source>
        <dbReference type="PIRSR" id="PIRSR000097-3"/>
    </source>
</evidence>
<dbReference type="PIRSF" id="PIRSF000097">
    <property type="entry name" value="AKR"/>
    <property type="match status" value="1"/>
</dbReference>
<feature type="active site" description="Proton donor" evidence="2">
    <location>
        <position position="73"/>
    </location>
</feature>
<dbReference type="OrthoDB" id="416253at2759"/>
<dbReference type="Proteomes" id="UP000799444">
    <property type="component" value="Unassembled WGS sequence"/>
</dbReference>
<dbReference type="Gene3D" id="3.20.20.100">
    <property type="entry name" value="NADP-dependent oxidoreductase domain"/>
    <property type="match status" value="1"/>
</dbReference>
<dbReference type="PANTHER" id="PTHR11732">
    <property type="entry name" value="ALDO/KETO REDUCTASE"/>
    <property type="match status" value="1"/>
</dbReference>
<evidence type="ECO:0000313" key="8">
    <source>
        <dbReference type="Proteomes" id="UP000799444"/>
    </source>
</evidence>
<organism evidence="7 8">
    <name type="scientific">Polyplosphaeria fusca</name>
    <dbReference type="NCBI Taxonomy" id="682080"/>
    <lineage>
        <taxon>Eukaryota</taxon>
        <taxon>Fungi</taxon>
        <taxon>Dikarya</taxon>
        <taxon>Ascomycota</taxon>
        <taxon>Pezizomycotina</taxon>
        <taxon>Dothideomycetes</taxon>
        <taxon>Pleosporomycetidae</taxon>
        <taxon>Pleosporales</taxon>
        <taxon>Tetraplosphaeriaceae</taxon>
        <taxon>Polyplosphaeria</taxon>
    </lineage>
</organism>
<dbReference type="InterPro" id="IPR036812">
    <property type="entry name" value="NAD(P)_OxRdtase_dom_sf"/>
</dbReference>
<keyword evidence="5" id="KW-0732">Signal</keyword>
<evidence type="ECO:0000259" key="6">
    <source>
        <dbReference type="Pfam" id="PF00248"/>
    </source>
</evidence>
<evidence type="ECO:0000256" key="1">
    <source>
        <dbReference type="ARBA" id="ARBA00023002"/>
    </source>
</evidence>
<feature type="chain" id="PRO_5040484263" evidence="5">
    <location>
        <begin position="22"/>
        <end position="300"/>
    </location>
</feature>
<protein>
    <submittedName>
        <fullName evidence="7">Aldo/keto reductase</fullName>
    </submittedName>
</protein>
<dbReference type="InterPro" id="IPR020471">
    <property type="entry name" value="AKR"/>
</dbReference>
<keyword evidence="8" id="KW-1185">Reference proteome</keyword>